<evidence type="ECO:0000313" key="1">
    <source>
        <dbReference type="EMBL" id="RAW34978.1"/>
    </source>
</evidence>
<dbReference type="EMBL" id="MJFZ01000183">
    <property type="protein sequence ID" value="RAW34978.1"/>
    <property type="molecule type" value="Genomic_DNA"/>
</dbReference>
<reference evidence="1 2" key="1">
    <citation type="submission" date="2018-01" db="EMBL/GenBank/DDBJ databases">
        <title>Draft genome of the strawberry crown rot pathogen Phytophthora cactorum.</title>
        <authorList>
            <person name="Armitage A.D."/>
            <person name="Lysoe E."/>
            <person name="Nellist C.F."/>
            <person name="Harrison R.J."/>
            <person name="Brurberg M.B."/>
        </authorList>
    </citation>
    <scope>NUCLEOTIDE SEQUENCE [LARGE SCALE GENOMIC DNA]</scope>
    <source>
        <strain evidence="1 2">10300</strain>
    </source>
</reference>
<sequence>MKKFILQQDECGISPQLILSNMRHIFDIIKPKRGYPTLSQVTYCAMYLRKRKGTKNSVHAVKQLMRNNAFNLTGDLDKVFFFGGREDEDGYPYVGKGTDEDSFIIGVTSRALINAAVEYASASRFTLFHADATFNSAISGIQ</sequence>
<evidence type="ECO:0000313" key="2">
    <source>
        <dbReference type="Proteomes" id="UP000251314"/>
    </source>
</evidence>
<accession>A0A329SH21</accession>
<comment type="caution">
    <text evidence="1">The sequence shown here is derived from an EMBL/GenBank/DDBJ whole genome shotgun (WGS) entry which is preliminary data.</text>
</comment>
<gene>
    <name evidence="1" type="ORF">PC110_g8728</name>
</gene>
<keyword evidence="2" id="KW-1185">Reference proteome</keyword>
<organism evidence="1 2">
    <name type="scientific">Phytophthora cactorum</name>
    <dbReference type="NCBI Taxonomy" id="29920"/>
    <lineage>
        <taxon>Eukaryota</taxon>
        <taxon>Sar</taxon>
        <taxon>Stramenopiles</taxon>
        <taxon>Oomycota</taxon>
        <taxon>Peronosporomycetes</taxon>
        <taxon>Peronosporales</taxon>
        <taxon>Peronosporaceae</taxon>
        <taxon>Phytophthora</taxon>
    </lineage>
</organism>
<proteinExistence type="predicted"/>
<dbReference type="OrthoDB" id="166868at2759"/>
<name>A0A329SH21_9STRA</name>
<dbReference type="AlphaFoldDB" id="A0A329SH21"/>
<protein>
    <submittedName>
        <fullName evidence="1">Uncharacterized protein</fullName>
    </submittedName>
</protein>
<dbReference type="VEuPathDB" id="FungiDB:PC110_g8728"/>
<dbReference type="Proteomes" id="UP000251314">
    <property type="component" value="Unassembled WGS sequence"/>
</dbReference>